<keyword evidence="7" id="KW-0998">Cell outer membrane</keyword>
<evidence type="ECO:0000313" key="10">
    <source>
        <dbReference type="EMBL" id="KJJ84636.1"/>
    </source>
</evidence>
<feature type="region of interest" description="Disordered" evidence="9">
    <location>
        <begin position="41"/>
        <end position="63"/>
    </location>
</feature>
<evidence type="ECO:0000256" key="9">
    <source>
        <dbReference type="SAM" id="MobiDB-lite"/>
    </source>
</evidence>
<dbReference type="GO" id="GO:0015562">
    <property type="term" value="F:efflux transmembrane transporter activity"/>
    <property type="evidence" value="ECO:0007669"/>
    <property type="project" value="InterPro"/>
</dbReference>
<dbReference type="InterPro" id="IPR003423">
    <property type="entry name" value="OMP_efflux"/>
</dbReference>
<proteinExistence type="inferred from homology"/>
<keyword evidence="3" id="KW-0813">Transport</keyword>
<comment type="subcellular location">
    <subcellularLocation>
        <location evidence="1">Cell outer membrane</location>
    </subcellularLocation>
</comment>
<evidence type="ECO:0000256" key="7">
    <source>
        <dbReference type="ARBA" id="ARBA00023237"/>
    </source>
</evidence>
<keyword evidence="4" id="KW-1134">Transmembrane beta strand</keyword>
<evidence type="ECO:0000256" key="3">
    <source>
        <dbReference type="ARBA" id="ARBA00022448"/>
    </source>
</evidence>
<sequence>MKRFFLGFLNDLQINLYKKLTVKIHHSFPRCVECLDTRVDSRSRGNDKKQNGNDREQNGNNKNGRCLQTLASLFLSIALISTSFIKISFAKENTEISSARNSKSFSLETLFKLALKQSEVIAINREKIKEAEAVFTQALGTILPHVYFSRTDTIQNTDNPSYKKENFEQKFVFKQTLFAGFKEFAGMAGSKAEINQKIYEKKHAERALFIDVSDTFYLLLELEETFNTLEMTKKILNDRISELKKRVSLGKSRPSEISSTEVTLFNLEAEIESVKIQKTTATHLMEFLIGQRIEHIAEEEKSDINLKNITEYLKEIPNRPEILAAKYALDAARKKSYIAKTGFLPEVNLETNYYGHKTSMPRDTDWSALITLDIPIFEGLETIGAVKQANSEEKQMKLSYKETERNAIREINNLYSLVLISSAKLTAMSKALKSAEENYTFQTEDYKVNMVNNLDVLSAIETLETTRKNFYNVYYENRRYYSELRAAVGDIPQMETK</sequence>
<dbReference type="Proteomes" id="UP000033428">
    <property type="component" value="Unassembled WGS sequence"/>
</dbReference>
<organism evidence="10 11">
    <name type="scientific">Candidatus Omnitrophus magneticus</name>
    <dbReference type="NCBI Taxonomy" id="1609969"/>
    <lineage>
        <taxon>Bacteria</taxon>
        <taxon>Pseudomonadati</taxon>
        <taxon>Candidatus Omnitrophota</taxon>
        <taxon>Candidatus Omnitrophus</taxon>
    </lineage>
</organism>
<dbReference type="AlphaFoldDB" id="A0A0F0CSX5"/>
<dbReference type="PANTHER" id="PTHR30026">
    <property type="entry name" value="OUTER MEMBRANE PROTEIN TOLC"/>
    <property type="match status" value="1"/>
</dbReference>
<dbReference type="GO" id="GO:0009279">
    <property type="term" value="C:cell outer membrane"/>
    <property type="evidence" value="ECO:0007669"/>
    <property type="project" value="UniProtKB-SubCell"/>
</dbReference>
<feature type="compositionally biased region" description="Basic and acidic residues" evidence="9">
    <location>
        <begin position="41"/>
        <end position="57"/>
    </location>
</feature>
<accession>A0A0F0CSX5</accession>
<evidence type="ECO:0000256" key="2">
    <source>
        <dbReference type="ARBA" id="ARBA00007613"/>
    </source>
</evidence>
<keyword evidence="5" id="KW-0812">Transmembrane</keyword>
<keyword evidence="11" id="KW-1185">Reference proteome</keyword>
<evidence type="ECO:0000313" key="11">
    <source>
        <dbReference type="Proteomes" id="UP000033428"/>
    </source>
</evidence>
<dbReference type="GO" id="GO:0015288">
    <property type="term" value="F:porin activity"/>
    <property type="evidence" value="ECO:0007669"/>
    <property type="project" value="TreeGrafter"/>
</dbReference>
<gene>
    <name evidence="10" type="ORF">OMAG_001497</name>
</gene>
<evidence type="ECO:0000256" key="4">
    <source>
        <dbReference type="ARBA" id="ARBA00022452"/>
    </source>
</evidence>
<evidence type="ECO:0000256" key="6">
    <source>
        <dbReference type="ARBA" id="ARBA00023136"/>
    </source>
</evidence>
<comment type="similarity">
    <text evidence="2">Belongs to the outer membrane factor (OMF) (TC 1.B.17) family.</text>
</comment>
<dbReference type="Pfam" id="PF02321">
    <property type="entry name" value="OEP"/>
    <property type="match status" value="1"/>
</dbReference>
<dbReference type="InterPro" id="IPR051906">
    <property type="entry name" value="TolC-like"/>
</dbReference>
<evidence type="ECO:0000256" key="5">
    <source>
        <dbReference type="ARBA" id="ARBA00022692"/>
    </source>
</evidence>
<dbReference type="EMBL" id="JYNY01000314">
    <property type="protein sequence ID" value="KJJ84636.1"/>
    <property type="molecule type" value="Genomic_DNA"/>
</dbReference>
<protein>
    <submittedName>
        <fullName evidence="10">Outer membrane efflux protein</fullName>
    </submittedName>
</protein>
<name>A0A0F0CSX5_9BACT</name>
<comment type="caution">
    <text evidence="10">The sequence shown here is derived from an EMBL/GenBank/DDBJ whole genome shotgun (WGS) entry which is preliminary data.</text>
</comment>
<dbReference type="PANTHER" id="PTHR30026:SF20">
    <property type="entry name" value="OUTER MEMBRANE PROTEIN TOLC"/>
    <property type="match status" value="1"/>
</dbReference>
<keyword evidence="8" id="KW-0175">Coiled coil</keyword>
<dbReference type="GO" id="GO:1990281">
    <property type="term" value="C:efflux pump complex"/>
    <property type="evidence" value="ECO:0007669"/>
    <property type="project" value="TreeGrafter"/>
</dbReference>
<evidence type="ECO:0000256" key="8">
    <source>
        <dbReference type="SAM" id="Coils"/>
    </source>
</evidence>
<keyword evidence="6" id="KW-0472">Membrane</keyword>
<evidence type="ECO:0000256" key="1">
    <source>
        <dbReference type="ARBA" id="ARBA00004442"/>
    </source>
</evidence>
<dbReference type="Gene3D" id="1.20.1600.10">
    <property type="entry name" value="Outer membrane efflux proteins (OEP)"/>
    <property type="match status" value="1"/>
</dbReference>
<dbReference type="SUPFAM" id="SSF56954">
    <property type="entry name" value="Outer membrane efflux proteins (OEP)"/>
    <property type="match status" value="1"/>
</dbReference>
<feature type="coiled-coil region" evidence="8">
    <location>
        <begin position="219"/>
        <end position="246"/>
    </location>
</feature>
<reference evidence="10 11" key="1">
    <citation type="submission" date="2015-02" db="EMBL/GenBank/DDBJ databases">
        <title>Single-cell genomics of uncultivated deep-branching MTB reveals a conserved set of magnetosome genes.</title>
        <authorList>
            <person name="Kolinko S."/>
            <person name="Richter M."/>
            <person name="Glockner F.O."/>
            <person name="Brachmann A."/>
            <person name="Schuler D."/>
        </authorList>
    </citation>
    <scope>NUCLEOTIDE SEQUENCE [LARGE SCALE GENOMIC DNA]</scope>
    <source>
        <strain evidence="10">SKK-01</strain>
    </source>
</reference>